<dbReference type="Pfam" id="PF00249">
    <property type="entry name" value="Myb_DNA-binding"/>
    <property type="match status" value="2"/>
</dbReference>
<evidence type="ECO:0000256" key="5">
    <source>
        <dbReference type="ARBA" id="ARBA00023125"/>
    </source>
</evidence>
<dbReference type="SMART" id="SM00717">
    <property type="entry name" value="SANT"/>
    <property type="match status" value="2"/>
</dbReference>
<dbReference type="EnsemblPlants" id="EMT24564">
    <property type="protein sequence ID" value="EMT24564"/>
    <property type="gene ID" value="F775_11247"/>
</dbReference>
<protein>
    <submittedName>
        <fullName evidence="9">Myb-related protein 308</fullName>
    </submittedName>
</protein>
<sequence>MGRSACCEKAHTNKGAWTKEEDQRLIAHIKAHGEGCWRSLPKAAGTTYSYLYLSCRLRWINYLRPDLKRGNFTDEEDELIIKLHEFLGNKWSLIAGRLPGRTDNEIKNYWNTHVKRKLLARGVDPQTHRPLNAGTAAVQGMHTPSSPVVASGASPHQLAGGSSCSPDASGHSSDADDSVSLPPSLAGNLGVGMIDLNLSISPPCEPPLSREADAMPIIKESKPRFSAFQKLSRCLSHQSMNVYAAISPGPSKDIKGLAVTLHSGKGVDSSIDQRRNVLGQKTRDPSIPPEKNFVTFSHRGADQAIKY</sequence>
<keyword evidence="6" id="KW-0804">Transcription</keyword>
<dbReference type="SUPFAM" id="SSF46689">
    <property type="entry name" value="Homeodomain-like"/>
    <property type="match status" value="1"/>
</dbReference>
<evidence type="ECO:0000256" key="7">
    <source>
        <dbReference type="ARBA" id="ARBA00023242"/>
    </source>
</evidence>
<dbReference type="GO" id="GO:0000976">
    <property type="term" value="F:transcription cis-regulatory region binding"/>
    <property type="evidence" value="ECO:0007669"/>
    <property type="project" value="UniProtKB-ARBA"/>
</dbReference>
<comment type="subcellular location">
    <subcellularLocation>
        <location evidence="1">Nucleus</location>
    </subcellularLocation>
</comment>
<feature type="region of interest" description="Disordered" evidence="8">
    <location>
        <begin position="140"/>
        <end position="182"/>
    </location>
</feature>
<reference evidence="9" key="1">
    <citation type="submission" date="2015-06" db="UniProtKB">
        <authorList>
            <consortium name="EnsemblPlants"/>
        </authorList>
    </citation>
    <scope>IDENTIFICATION</scope>
</reference>
<dbReference type="PROSITE" id="PS50090">
    <property type="entry name" value="MYB_LIKE"/>
    <property type="match status" value="2"/>
</dbReference>
<dbReference type="InterPro" id="IPR017930">
    <property type="entry name" value="Myb_dom"/>
</dbReference>
<evidence type="ECO:0000256" key="1">
    <source>
        <dbReference type="ARBA" id="ARBA00004123"/>
    </source>
</evidence>
<evidence type="ECO:0000256" key="6">
    <source>
        <dbReference type="ARBA" id="ARBA00023163"/>
    </source>
</evidence>
<keyword evidence="3" id="KW-0677">Repeat</keyword>
<evidence type="ECO:0000256" key="3">
    <source>
        <dbReference type="ARBA" id="ARBA00022737"/>
    </source>
</evidence>
<dbReference type="Gene3D" id="1.10.10.60">
    <property type="entry name" value="Homeodomain-like"/>
    <property type="match status" value="2"/>
</dbReference>
<evidence type="ECO:0000256" key="8">
    <source>
        <dbReference type="SAM" id="MobiDB-lite"/>
    </source>
</evidence>
<dbReference type="GO" id="GO:0005634">
    <property type="term" value="C:nucleus"/>
    <property type="evidence" value="ECO:0007669"/>
    <property type="project" value="UniProtKB-SubCell"/>
</dbReference>
<evidence type="ECO:0000313" key="9">
    <source>
        <dbReference type="EnsemblPlants" id="EMT24564"/>
    </source>
</evidence>
<name>M8BRD9_AEGTA</name>
<organism evidence="9">
    <name type="scientific">Aegilops tauschii</name>
    <name type="common">Tausch's goatgrass</name>
    <name type="synonym">Aegilops squarrosa</name>
    <dbReference type="NCBI Taxonomy" id="37682"/>
    <lineage>
        <taxon>Eukaryota</taxon>
        <taxon>Viridiplantae</taxon>
        <taxon>Streptophyta</taxon>
        <taxon>Embryophyta</taxon>
        <taxon>Tracheophyta</taxon>
        <taxon>Spermatophyta</taxon>
        <taxon>Magnoliopsida</taxon>
        <taxon>Liliopsida</taxon>
        <taxon>Poales</taxon>
        <taxon>Poaceae</taxon>
        <taxon>BOP clade</taxon>
        <taxon>Pooideae</taxon>
        <taxon>Triticodae</taxon>
        <taxon>Triticeae</taxon>
        <taxon>Triticinae</taxon>
        <taxon>Aegilops</taxon>
    </lineage>
</organism>
<dbReference type="InterPro" id="IPR009057">
    <property type="entry name" value="Homeodomain-like_sf"/>
</dbReference>
<dbReference type="InterPro" id="IPR015495">
    <property type="entry name" value="Myb_TF_plants"/>
</dbReference>
<dbReference type="PANTHER" id="PTHR47994">
    <property type="entry name" value="F14D16.11-RELATED"/>
    <property type="match status" value="1"/>
</dbReference>
<dbReference type="AlphaFoldDB" id="M8BRD9"/>
<feature type="compositionally biased region" description="Low complexity" evidence="8">
    <location>
        <begin position="144"/>
        <end position="155"/>
    </location>
</feature>
<dbReference type="InterPro" id="IPR001005">
    <property type="entry name" value="SANT/Myb"/>
</dbReference>
<dbReference type="FunFam" id="1.10.10.60:FF:000157">
    <property type="entry name" value="Myb transcription factor"/>
    <property type="match status" value="1"/>
</dbReference>
<keyword evidence="7" id="KW-0539">Nucleus</keyword>
<proteinExistence type="predicted"/>
<dbReference type="CDD" id="cd00167">
    <property type="entry name" value="SANT"/>
    <property type="match status" value="2"/>
</dbReference>
<dbReference type="PANTHER" id="PTHR47994:SF5">
    <property type="entry name" value="F14D16.11-RELATED"/>
    <property type="match status" value="1"/>
</dbReference>
<evidence type="ECO:0000256" key="4">
    <source>
        <dbReference type="ARBA" id="ARBA00023015"/>
    </source>
</evidence>
<keyword evidence="2" id="KW-0678">Repressor</keyword>
<evidence type="ECO:0000256" key="2">
    <source>
        <dbReference type="ARBA" id="ARBA00022491"/>
    </source>
</evidence>
<dbReference type="PROSITE" id="PS51294">
    <property type="entry name" value="HTH_MYB"/>
    <property type="match status" value="2"/>
</dbReference>
<dbReference type="FunFam" id="1.10.10.60:FF:000001">
    <property type="entry name" value="MYB-related transcription factor"/>
    <property type="match status" value="1"/>
</dbReference>
<keyword evidence="4" id="KW-0805">Transcription regulation</keyword>
<accession>M8BRD9</accession>
<keyword evidence="5" id="KW-0238">DNA-binding</keyword>